<dbReference type="EMBL" id="JAGTTL010000036">
    <property type="protein sequence ID" value="KAK6293917.1"/>
    <property type="molecule type" value="Genomic_DNA"/>
</dbReference>
<dbReference type="Pfam" id="PF13833">
    <property type="entry name" value="EF-hand_8"/>
    <property type="match status" value="1"/>
</dbReference>
<dbReference type="FunFam" id="1.10.418.10:FF:000005">
    <property type="entry name" value="Actinin alpha 4"/>
    <property type="match status" value="1"/>
</dbReference>
<evidence type="ECO:0000256" key="5">
    <source>
        <dbReference type="ARBA" id="ARBA00022737"/>
    </source>
</evidence>
<feature type="domain" description="EF-hand" evidence="10">
    <location>
        <begin position="802"/>
        <end position="837"/>
    </location>
</feature>
<keyword evidence="12" id="KW-1185">Reference proteome</keyword>
<keyword evidence="3" id="KW-0963">Cytoplasm</keyword>
<evidence type="ECO:0000259" key="9">
    <source>
        <dbReference type="PROSITE" id="PS50021"/>
    </source>
</evidence>
<feature type="domain" description="Calponin-homology (CH)" evidence="9">
    <location>
        <begin position="87"/>
        <end position="191"/>
    </location>
</feature>
<evidence type="ECO:0000313" key="11">
    <source>
        <dbReference type="EMBL" id="KAK6293917.1"/>
    </source>
</evidence>
<name>A0AAN8QLF1_9TELE</name>
<dbReference type="InterPro" id="IPR036872">
    <property type="entry name" value="CH_dom_sf"/>
</dbReference>
<evidence type="ECO:0000256" key="3">
    <source>
        <dbReference type="ARBA" id="ARBA00022490"/>
    </source>
</evidence>
<dbReference type="InterPro" id="IPR011992">
    <property type="entry name" value="EF-hand-dom_pair"/>
</dbReference>
<dbReference type="FunFam" id="1.10.238.10:FF:000018">
    <property type="entry name" value="Actinin, alpha 1"/>
    <property type="match status" value="1"/>
</dbReference>
<dbReference type="SUPFAM" id="SSF47576">
    <property type="entry name" value="Calponin-homology domain, CH-domain"/>
    <property type="match status" value="1"/>
</dbReference>
<dbReference type="InterPro" id="IPR001589">
    <property type="entry name" value="Actinin_actin-bd_CS"/>
</dbReference>
<keyword evidence="8" id="KW-0175">Coiled coil</keyword>
<dbReference type="CDD" id="cd00051">
    <property type="entry name" value="EFh"/>
    <property type="match status" value="1"/>
</dbReference>
<dbReference type="SUPFAM" id="SSF46966">
    <property type="entry name" value="Spectrin repeat"/>
    <property type="match status" value="4"/>
</dbReference>
<dbReference type="SMART" id="SM00054">
    <property type="entry name" value="EFh"/>
    <property type="match status" value="2"/>
</dbReference>
<dbReference type="SMART" id="SM00150">
    <property type="entry name" value="SPEC"/>
    <property type="match status" value="2"/>
</dbReference>
<feature type="coiled-coil region" evidence="8">
    <location>
        <begin position="486"/>
        <end position="520"/>
    </location>
</feature>
<dbReference type="FunFam" id="1.10.238.10:FF:000004">
    <property type="entry name" value="Actinin alpha 1"/>
    <property type="match status" value="1"/>
</dbReference>
<comment type="similarity">
    <text evidence="2">Belongs to the alpha-actinin family.</text>
</comment>
<evidence type="ECO:0000256" key="6">
    <source>
        <dbReference type="ARBA" id="ARBA00022837"/>
    </source>
</evidence>
<dbReference type="FunFam" id="1.20.58.60:FF:000004">
    <property type="entry name" value="Actinin alpha 1"/>
    <property type="match status" value="1"/>
</dbReference>
<dbReference type="CDD" id="cd21214">
    <property type="entry name" value="CH_ACTN_rpt1"/>
    <property type="match status" value="1"/>
</dbReference>
<dbReference type="FunFam" id="1.10.418.10:FF:000001">
    <property type="entry name" value="Actinin alpha 1"/>
    <property type="match status" value="1"/>
</dbReference>
<feature type="domain" description="EF-hand" evidence="10">
    <location>
        <begin position="838"/>
        <end position="873"/>
    </location>
</feature>
<reference evidence="11 12" key="1">
    <citation type="submission" date="2021-04" db="EMBL/GenBank/DDBJ databases">
        <authorList>
            <person name="De Guttry C."/>
            <person name="Zahm M."/>
            <person name="Klopp C."/>
            <person name="Cabau C."/>
            <person name="Louis A."/>
            <person name="Berthelot C."/>
            <person name="Parey E."/>
            <person name="Roest Crollius H."/>
            <person name="Montfort J."/>
            <person name="Robinson-Rechavi M."/>
            <person name="Bucao C."/>
            <person name="Bouchez O."/>
            <person name="Gislard M."/>
            <person name="Lluch J."/>
            <person name="Milhes M."/>
            <person name="Lampietro C."/>
            <person name="Lopez Roques C."/>
            <person name="Donnadieu C."/>
            <person name="Braasch I."/>
            <person name="Desvignes T."/>
            <person name="Postlethwait J."/>
            <person name="Bobe J."/>
            <person name="Wedekind C."/>
            <person name="Guiguen Y."/>
        </authorList>
    </citation>
    <scope>NUCLEOTIDE SEQUENCE [LARGE SCALE GENOMIC DNA]</scope>
    <source>
        <strain evidence="11">Cs_M1</strain>
        <tissue evidence="11">Blood</tissue>
    </source>
</reference>
<dbReference type="InterPro" id="IPR002048">
    <property type="entry name" value="EF_hand_dom"/>
</dbReference>
<dbReference type="InterPro" id="IPR018159">
    <property type="entry name" value="Spectrin/alpha-actinin"/>
</dbReference>
<dbReference type="PROSITE" id="PS00020">
    <property type="entry name" value="ACTININ_2"/>
    <property type="match status" value="1"/>
</dbReference>
<feature type="coiled-coil region" evidence="8">
    <location>
        <begin position="321"/>
        <end position="348"/>
    </location>
</feature>
<evidence type="ECO:0000313" key="12">
    <source>
        <dbReference type="Proteomes" id="UP001356427"/>
    </source>
</evidence>
<keyword evidence="4" id="KW-0479">Metal-binding</keyword>
<comment type="subcellular location">
    <subcellularLocation>
        <location evidence="1">Cytoplasm</location>
    </subcellularLocation>
</comment>
<dbReference type="PROSITE" id="PS50222">
    <property type="entry name" value="EF_HAND_2"/>
    <property type="match status" value="2"/>
</dbReference>
<evidence type="ECO:0000256" key="2">
    <source>
        <dbReference type="ARBA" id="ARBA00010255"/>
    </source>
</evidence>
<dbReference type="Gene3D" id="1.10.238.10">
    <property type="entry name" value="EF-hand"/>
    <property type="match status" value="2"/>
</dbReference>
<keyword evidence="7" id="KW-0009">Actin-binding</keyword>
<dbReference type="Gene3D" id="1.20.58.60">
    <property type="match status" value="4"/>
</dbReference>
<dbReference type="SUPFAM" id="SSF47473">
    <property type="entry name" value="EF-hand"/>
    <property type="match status" value="1"/>
</dbReference>
<dbReference type="Proteomes" id="UP001356427">
    <property type="component" value="Unassembled WGS sequence"/>
</dbReference>
<dbReference type="InterPro" id="IPR001715">
    <property type="entry name" value="CH_dom"/>
</dbReference>
<dbReference type="InterPro" id="IPR002017">
    <property type="entry name" value="Spectrin_repeat"/>
</dbReference>
<keyword evidence="6" id="KW-0106">Calcium</keyword>
<dbReference type="CDD" id="cd00176">
    <property type="entry name" value="SPEC"/>
    <property type="match status" value="2"/>
</dbReference>
<dbReference type="PROSITE" id="PS50021">
    <property type="entry name" value="CH"/>
    <property type="match status" value="2"/>
</dbReference>
<proteinExistence type="inferred from homology"/>
<dbReference type="Pfam" id="PF00307">
    <property type="entry name" value="CH"/>
    <property type="match status" value="2"/>
</dbReference>
<evidence type="ECO:0000256" key="1">
    <source>
        <dbReference type="ARBA" id="ARBA00004496"/>
    </source>
</evidence>
<dbReference type="PANTHER" id="PTHR11915">
    <property type="entry name" value="SPECTRIN/FILAMIN RELATED CYTOSKELETAL PROTEIN"/>
    <property type="match status" value="1"/>
</dbReference>
<keyword evidence="5" id="KW-0677">Repeat</keyword>
<dbReference type="SMART" id="SM01184">
    <property type="entry name" value="efhand_Ca_insen"/>
    <property type="match status" value="1"/>
</dbReference>
<dbReference type="FunFam" id="1.20.58.60:FF:000005">
    <property type="entry name" value="Actinin alpha 1"/>
    <property type="match status" value="1"/>
</dbReference>
<accession>A0AAN8QLF1</accession>
<protein>
    <submittedName>
        <fullName evidence="11">Uncharacterized protein</fullName>
    </submittedName>
</protein>
<dbReference type="FunFam" id="1.20.58.60:FF:000003">
    <property type="entry name" value="Actinin, alpha 1"/>
    <property type="match status" value="1"/>
</dbReference>
<dbReference type="Pfam" id="PF08726">
    <property type="entry name" value="EFhand_Ca_insen"/>
    <property type="match status" value="1"/>
</dbReference>
<comment type="caution">
    <text evidence="11">The sequence shown here is derived from an EMBL/GenBank/DDBJ whole genome shotgun (WGS) entry which is preliminary data.</text>
</comment>
<dbReference type="GO" id="GO:0005737">
    <property type="term" value="C:cytoplasm"/>
    <property type="evidence" value="ECO:0007669"/>
    <property type="project" value="UniProtKB-SubCell"/>
</dbReference>
<dbReference type="SMART" id="SM00033">
    <property type="entry name" value="CH"/>
    <property type="match status" value="2"/>
</dbReference>
<dbReference type="CDD" id="cd21216">
    <property type="entry name" value="CH_ACTN_rpt2"/>
    <property type="match status" value="1"/>
</dbReference>
<evidence type="ECO:0000256" key="4">
    <source>
        <dbReference type="ARBA" id="ARBA00022723"/>
    </source>
</evidence>
<dbReference type="FunFam" id="1.20.58.60:FF:000002">
    <property type="entry name" value="Actinin, alpha 1"/>
    <property type="match status" value="1"/>
</dbReference>
<dbReference type="Gene3D" id="1.10.418.10">
    <property type="entry name" value="Calponin-like domain"/>
    <property type="match status" value="2"/>
</dbReference>
<feature type="coiled-coil region" evidence="8">
    <location>
        <begin position="720"/>
        <end position="747"/>
    </location>
</feature>
<organism evidence="11 12">
    <name type="scientific">Coregonus suidteri</name>
    <dbReference type="NCBI Taxonomy" id="861788"/>
    <lineage>
        <taxon>Eukaryota</taxon>
        <taxon>Metazoa</taxon>
        <taxon>Chordata</taxon>
        <taxon>Craniata</taxon>
        <taxon>Vertebrata</taxon>
        <taxon>Euteleostomi</taxon>
        <taxon>Actinopterygii</taxon>
        <taxon>Neopterygii</taxon>
        <taxon>Teleostei</taxon>
        <taxon>Protacanthopterygii</taxon>
        <taxon>Salmoniformes</taxon>
        <taxon>Salmonidae</taxon>
        <taxon>Coregoninae</taxon>
        <taxon>Coregonus</taxon>
    </lineage>
</organism>
<dbReference type="AlphaFoldDB" id="A0AAN8QLF1"/>
<sequence>MQSQTMQSQTMQNQLMQNQLMQSQLMQNQTMQSQLMQSTMMQSTMMQTSVDYNNGYTMQMQEQQSNDYTIQEDEWDRDLLLDPAWEKQQRKTFTAWCNSHLRKAGTGIENIEEDFRNGLKLMLLLEVISGERLPKPDRGKMRFHKIANVNKALEYITSKGVKLVSIGAEEIVDGNIKMTLGMIWTIILRFAIQDISVEETSAKEGLLLWCQRKTAPYRNVNVQNFHVSWKDGLALCALIHRHRPDLIDYAKLNKEDPLGNLNLAFEVAEKYLDIPKMLDAEDIINTPKPDERAIMTYVSCFYHAFAGAEQAETAANRICKILGVNQENEKLMEEYEKLASELLEWIRRMTPWLENKSPEKTMAAMRGKMEDFRDYRRQHKPPKVQEKCQLEISFNTLQTKLRISNRPAFMPSEGRMVSDITSAWTGLEQAEKGYEEWLMSETRRLERLNHLAEKFQMKAATHQDWSVGKDSVLSQKDYESCSLTEVRALLRKHEAFESDLAAHQDRLEQIAAIAQELNELDYHAASAINERCQGICDQWDQLGTLTQKRRENLERTEKLLETIDQLFLEFSKRSAPFNNWMEGAMEDLQDMFIVHTVDDIQSLISAHDQFKATLPEADCERQAILSIYMEVQKIAQSYGISPDLTNPYSDITPAEIGLKWDKVKKLVPQRNGVLQEELARQHANERLRRQFAAQANIIGPWIQTRMEEIGRSSVDIGGSLEDQMSQLKQFEQVIINYKSNIDKLEGDHQHIQEFLIFDNKHSNYTMEHIRVGWEQLLTTIARTINEIETQILTRDAKGISQQQMNEFRQSFTHFDRKKKGGMETDDFRACLISMGYDLGESEFARIMSLVDPNGSNKVTFQSFVDFMTRETSDSDTSEQVLASFKILAADKPFILLEELRRELPPEQAEYCIARMPLYNGPDGVPGALDYSAFSTALYGESDL</sequence>
<evidence type="ECO:0000256" key="8">
    <source>
        <dbReference type="SAM" id="Coils"/>
    </source>
</evidence>
<gene>
    <name evidence="11" type="ORF">J4Q44_G00362430</name>
</gene>
<evidence type="ECO:0000259" key="10">
    <source>
        <dbReference type="PROSITE" id="PS50222"/>
    </source>
</evidence>
<dbReference type="InterPro" id="IPR014837">
    <property type="entry name" value="EF-hand_Ca_insen"/>
</dbReference>
<evidence type="ECO:0000256" key="7">
    <source>
        <dbReference type="ARBA" id="ARBA00023203"/>
    </source>
</evidence>
<dbReference type="GO" id="GO:0005509">
    <property type="term" value="F:calcium ion binding"/>
    <property type="evidence" value="ECO:0007669"/>
    <property type="project" value="InterPro"/>
</dbReference>
<feature type="domain" description="Calponin-homology (CH)" evidence="9">
    <location>
        <begin position="200"/>
        <end position="306"/>
    </location>
</feature>
<dbReference type="Pfam" id="PF00435">
    <property type="entry name" value="Spectrin"/>
    <property type="match status" value="4"/>
</dbReference>
<dbReference type="PROSITE" id="PS00019">
    <property type="entry name" value="ACTININ_1"/>
    <property type="match status" value="1"/>
</dbReference>
<dbReference type="GO" id="GO:0003779">
    <property type="term" value="F:actin binding"/>
    <property type="evidence" value="ECO:0007669"/>
    <property type="project" value="UniProtKB-KW"/>
</dbReference>